<reference evidence="1" key="1">
    <citation type="submission" date="2005-07" db="EMBL/GenBank/DDBJ databases">
        <title>Evidence for high pressure induction of insertional sequences and related elements mediated genome rearrangements in Lactobacillus sanfranciscensis.</title>
        <authorList>
            <person name="Pavlovic M."/>
            <person name="Vogel R.F."/>
            <person name="Ehrmann M.A."/>
        </authorList>
    </citation>
    <scope>NUCLEOTIDE SEQUENCE</scope>
    <source>
        <strain evidence="1">DSM20451</strain>
    </source>
</reference>
<accession>Q0R3I1</accession>
<feature type="non-terminal residue" evidence="1">
    <location>
        <position position="1"/>
    </location>
</feature>
<name>Q0R3I1_FRUSA</name>
<dbReference type="AlphaFoldDB" id="Q0R3I1"/>
<sequence length="56" mass="6311">VRAKERDGYVSVRSYLCPLKDINYLQRPFPDPVDIVETNEGSQVLPATSGKIHQIP</sequence>
<evidence type="ECO:0000313" key="1">
    <source>
        <dbReference type="EMBL" id="ABA55813.1"/>
    </source>
</evidence>
<organism evidence="1">
    <name type="scientific">Fructilactobacillus sanfranciscensis</name>
    <name type="common">Lactobacillus sanfranciscensis</name>
    <dbReference type="NCBI Taxonomy" id="1625"/>
    <lineage>
        <taxon>Bacteria</taxon>
        <taxon>Bacillati</taxon>
        <taxon>Bacillota</taxon>
        <taxon>Bacilli</taxon>
        <taxon>Lactobacillales</taxon>
        <taxon>Lactobacillaceae</taxon>
        <taxon>Fructilactobacillus</taxon>
    </lineage>
</organism>
<proteinExistence type="predicted"/>
<protein>
    <submittedName>
        <fullName evidence="1">Uncharacterized protein</fullName>
    </submittedName>
</protein>
<dbReference type="EMBL" id="DQ133592">
    <property type="protein sequence ID" value="ABA55813.1"/>
    <property type="molecule type" value="Genomic_DNA"/>
</dbReference>